<evidence type="ECO:0000313" key="3">
    <source>
        <dbReference type="EMBL" id="ATW27833.1"/>
    </source>
</evidence>
<keyword evidence="4" id="KW-1185">Reference proteome</keyword>
<sequence length="149" mass="16418">MKEENITFSCHKISEGKVEGEALISQEDILFYLCDPKTGRIIEKGHDLEGQSVAGKILVFPAGKGSSSVQVDGLYQLLTRNNAPKAMIIERPDTILVTSAIIMEIPLVDRVEEKFYRTVKNGDYLRVDADAGTVMIVPQRNHSGQKGNA</sequence>
<dbReference type="OrthoDB" id="9815264at2"/>
<accession>A0A3G1KZ87</accession>
<dbReference type="PANTHER" id="PTHR36577:SF3">
    <property type="entry name" value="DUF521 DOMAIN PROTEIN (AFU_ORTHOLOGUE AFUA_6G00490)"/>
    <property type="match status" value="1"/>
</dbReference>
<protein>
    <recommendedName>
        <fullName evidence="2">Phosphomevalonate dehydratase small subunit-like domain-containing protein</fullName>
    </recommendedName>
</protein>
<evidence type="ECO:0000313" key="4">
    <source>
        <dbReference type="Proteomes" id="UP000323521"/>
    </source>
</evidence>
<dbReference type="Pfam" id="PF01989">
    <property type="entry name" value="AcnX_swivel_put"/>
    <property type="match status" value="1"/>
</dbReference>
<dbReference type="Proteomes" id="UP000323521">
    <property type="component" value="Chromosome"/>
</dbReference>
<dbReference type="InterPro" id="IPR012016">
    <property type="entry name" value="PMDh-S-like"/>
</dbReference>
<reference evidence="3 4" key="1">
    <citation type="submission" date="2016-10" db="EMBL/GenBank/DDBJ databases">
        <title>Complete Genome Sequence of Peptococcaceae strain DCMF.</title>
        <authorList>
            <person name="Edwards R.J."/>
            <person name="Holland S.I."/>
            <person name="Deshpande N.P."/>
            <person name="Wong Y.K."/>
            <person name="Ertan H."/>
            <person name="Manefield M."/>
            <person name="Russell T.L."/>
            <person name="Lee M.J."/>
        </authorList>
    </citation>
    <scope>NUCLEOTIDE SEQUENCE [LARGE SCALE GENOMIC DNA]</scope>
    <source>
        <strain evidence="3 4">DCMF</strain>
    </source>
</reference>
<dbReference type="AlphaFoldDB" id="A0A3G1KZ87"/>
<keyword evidence="1" id="KW-0456">Lyase</keyword>
<organism evidence="3 4">
    <name type="scientific">Formimonas warabiya</name>
    <dbReference type="NCBI Taxonomy" id="1761012"/>
    <lineage>
        <taxon>Bacteria</taxon>
        <taxon>Bacillati</taxon>
        <taxon>Bacillota</taxon>
        <taxon>Clostridia</taxon>
        <taxon>Eubacteriales</taxon>
        <taxon>Peptococcaceae</taxon>
        <taxon>Candidatus Formimonas</taxon>
    </lineage>
</organism>
<dbReference type="KEGG" id="fwa:DCMF_26510"/>
<dbReference type="CDD" id="cd01356">
    <property type="entry name" value="AcnX_swivel"/>
    <property type="match status" value="1"/>
</dbReference>
<dbReference type="PIRSF" id="PIRSF004966">
    <property type="entry name" value="UCP004966"/>
    <property type="match status" value="1"/>
</dbReference>
<dbReference type="SUPFAM" id="SSF52016">
    <property type="entry name" value="LeuD/IlvD-like"/>
    <property type="match status" value="1"/>
</dbReference>
<dbReference type="InterPro" id="IPR002840">
    <property type="entry name" value="PMDh-S-like_dom"/>
</dbReference>
<feature type="domain" description="Phosphomevalonate dehydratase small subunit-like" evidence="2">
    <location>
        <begin position="32"/>
        <end position="108"/>
    </location>
</feature>
<name>A0A3G1KZ87_FORW1</name>
<dbReference type="GO" id="GO:0016829">
    <property type="term" value="F:lyase activity"/>
    <property type="evidence" value="ECO:0007669"/>
    <property type="project" value="UniProtKB-KW"/>
</dbReference>
<dbReference type="RefSeq" id="WP_148137216.1">
    <property type="nucleotide sequence ID" value="NZ_CP017634.1"/>
</dbReference>
<evidence type="ECO:0000256" key="1">
    <source>
        <dbReference type="ARBA" id="ARBA00023239"/>
    </source>
</evidence>
<gene>
    <name evidence="3" type="ORF">DCMF_26510</name>
</gene>
<proteinExistence type="predicted"/>
<dbReference type="PANTHER" id="PTHR36577">
    <property type="entry name" value="DUF521 DOMAIN PROTEIN (AFU_ORTHOLOGUE AFUA_6G00490)"/>
    <property type="match status" value="1"/>
</dbReference>
<evidence type="ECO:0000259" key="2">
    <source>
        <dbReference type="Pfam" id="PF01989"/>
    </source>
</evidence>
<dbReference type="EMBL" id="CP017634">
    <property type="protein sequence ID" value="ATW27833.1"/>
    <property type="molecule type" value="Genomic_DNA"/>
</dbReference>
<dbReference type="Gene3D" id="3.50.30.10">
    <property type="entry name" value="Phosphohistidine domain"/>
    <property type="match status" value="1"/>
</dbReference>